<sequence length="355" mass="38007">MSPVKPVNRAAWLDGKGLPLKIYESPYKSPAPNEILIKNAAVAINLVDCVIPVLGTDLFPSLKFPHILGSDIAGEVVEVGTDVTRFKKGDRVLAYCNGLGSGSTSSAFQDYSPVLEHLVSHIPSSISYESASVIPLPFVTAAYGLFDEKNCGLQYPSPTIAPTGKYVFIGGGSSSVGSNAIQLAIFAGYKVITTASPMNFDYVKKLGASEVFDYKSETVIEDLIKAFEGKTVAGALGTNRGSPRLCAHVLSKSQGVKHYLSCVGPIEPEDSVEGVTGEFYVASPFPDSDIGKYAFKFLEEVLEKGKYVASPEPEVIGKGLESFQFALETLRERMDSRITNGAPCKKVTTKLVVTL</sequence>
<dbReference type="InterPro" id="IPR013149">
    <property type="entry name" value="ADH-like_C"/>
</dbReference>
<protein>
    <recommendedName>
        <fullName evidence="1">Enoyl reductase (ER) domain-containing protein</fullName>
    </recommendedName>
</protein>
<dbReference type="PANTHER" id="PTHR45348">
    <property type="entry name" value="HYPOTHETICAL OXIDOREDUCTASE (EUROFUNG)"/>
    <property type="match status" value="1"/>
</dbReference>
<dbReference type="Pfam" id="PF00107">
    <property type="entry name" value="ADH_zinc_N"/>
    <property type="match status" value="1"/>
</dbReference>
<dbReference type="InterPro" id="IPR011032">
    <property type="entry name" value="GroES-like_sf"/>
</dbReference>
<dbReference type="OrthoDB" id="48317at2759"/>
<dbReference type="STRING" id="669874.A0A1E4TU67"/>
<feature type="domain" description="Enoyl reductase (ER)" evidence="1">
    <location>
        <begin position="17"/>
        <end position="309"/>
    </location>
</feature>
<dbReference type="InterPro" id="IPR047122">
    <property type="entry name" value="Trans-enoyl_RdTase-like"/>
</dbReference>
<dbReference type="GO" id="GO:0016651">
    <property type="term" value="F:oxidoreductase activity, acting on NAD(P)H"/>
    <property type="evidence" value="ECO:0007669"/>
    <property type="project" value="InterPro"/>
</dbReference>
<name>A0A1E4TU67_PACTA</name>
<dbReference type="Proteomes" id="UP000094236">
    <property type="component" value="Unassembled WGS sequence"/>
</dbReference>
<dbReference type="InterPro" id="IPR013154">
    <property type="entry name" value="ADH-like_N"/>
</dbReference>
<dbReference type="CDD" id="cd08249">
    <property type="entry name" value="enoyl_reductase_like"/>
    <property type="match status" value="1"/>
</dbReference>
<evidence type="ECO:0000259" key="1">
    <source>
        <dbReference type="SMART" id="SM00829"/>
    </source>
</evidence>
<dbReference type="InterPro" id="IPR020843">
    <property type="entry name" value="ER"/>
</dbReference>
<dbReference type="EMBL" id="KV454014">
    <property type="protein sequence ID" value="ODV95279.1"/>
    <property type="molecule type" value="Genomic_DNA"/>
</dbReference>
<dbReference type="InterPro" id="IPR036291">
    <property type="entry name" value="NAD(P)-bd_dom_sf"/>
</dbReference>
<reference evidence="3" key="1">
    <citation type="submission" date="2016-05" db="EMBL/GenBank/DDBJ databases">
        <title>Comparative genomics of biotechnologically important yeasts.</title>
        <authorList>
            <consortium name="DOE Joint Genome Institute"/>
            <person name="Riley R."/>
            <person name="Haridas S."/>
            <person name="Wolfe K.H."/>
            <person name="Lopes M.R."/>
            <person name="Hittinger C.T."/>
            <person name="Goker M."/>
            <person name="Salamov A."/>
            <person name="Wisecaver J."/>
            <person name="Long T.M."/>
            <person name="Aerts A.L."/>
            <person name="Barry K."/>
            <person name="Choi C."/>
            <person name="Clum A."/>
            <person name="Coughlan A.Y."/>
            <person name="Deshpande S."/>
            <person name="Douglass A.P."/>
            <person name="Hanson S.J."/>
            <person name="Klenk H.-P."/>
            <person name="Labutti K."/>
            <person name="Lapidus A."/>
            <person name="Lindquist E."/>
            <person name="Lipzen A."/>
            <person name="Meier-Kolthoff J.P."/>
            <person name="Ohm R.A."/>
            <person name="Otillar R.P."/>
            <person name="Pangilinan J."/>
            <person name="Peng Y."/>
            <person name="Rokas A."/>
            <person name="Rosa C.A."/>
            <person name="Scheuner C."/>
            <person name="Sibirny A.A."/>
            <person name="Slot J.C."/>
            <person name="Stielow J.B."/>
            <person name="Sun H."/>
            <person name="Kurtzman C.P."/>
            <person name="Blackwell M."/>
            <person name="Grigoriev I.V."/>
            <person name="Jeffries T.W."/>
        </authorList>
    </citation>
    <scope>NUCLEOTIDE SEQUENCE [LARGE SCALE GENOMIC DNA]</scope>
    <source>
        <strain evidence="3">NRRL Y-2460</strain>
    </source>
</reference>
<dbReference type="Pfam" id="PF08240">
    <property type="entry name" value="ADH_N"/>
    <property type="match status" value="1"/>
</dbReference>
<dbReference type="SUPFAM" id="SSF50129">
    <property type="entry name" value="GroES-like"/>
    <property type="match status" value="1"/>
</dbReference>
<evidence type="ECO:0000313" key="3">
    <source>
        <dbReference type="Proteomes" id="UP000094236"/>
    </source>
</evidence>
<dbReference type="SMART" id="SM00829">
    <property type="entry name" value="PKS_ER"/>
    <property type="match status" value="1"/>
</dbReference>
<dbReference type="SUPFAM" id="SSF51735">
    <property type="entry name" value="NAD(P)-binding Rossmann-fold domains"/>
    <property type="match status" value="1"/>
</dbReference>
<proteinExistence type="predicted"/>
<accession>A0A1E4TU67</accession>
<evidence type="ECO:0000313" key="2">
    <source>
        <dbReference type="EMBL" id="ODV95279.1"/>
    </source>
</evidence>
<dbReference type="Gene3D" id="3.40.50.720">
    <property type="entry name" value="NAD(P)-binding Rossmann-like Domain"/>
    <property type="match status" value="1"/>
</dbReference>
<dbReference type="Gene3D" id="3.90.180.10">
    <property type="entry name" value="Medium-chain alcohol dehydrogenases, catalytic domain"/>
    <property type="match status" value="1"/>
</dbReference>
<gene>
    <name evidence="2" type="ORF">PACTADRAFT_43102</name>
</gene>
<keyword evidence="3" id="KW-1185">Reference proteome</keyword>
<dbReference type="PANTHER" id="PTHR45348:SF2">
    <property type="entry name" value="ZINC-TYPE ALCOHOL DEHYDROGENASE-LIKE PROTEIN C2E1P3.01"/>
    <property type="match status" value="1"/>
</dbReference>
<organism evidence="2 3">
    <name type="scientific">Pachysolen tannophilus NRRL Y-2460</name>
    <dbReference type="NCBI Taxonomy" id="669874"/>
    <lineage>
        <taxon>Eukaryota</taxon>
        <taxon>Fungi</taxon>
        <taxon>Dikarya</taxon>
        <taxon>Ascomycota</taxon>
        <taxon>Saccharomycotina</taxon>
        <taxon>Pichiomycetes</taxon>
        <taxon>Pachysolenaceae</taxon>
        <taxon>Pachysolen</taxon>
    </lineage>
</organism>
<dbReference type="AlphaFoldDB" id="A0A1E4TU67"/>